<comment type="subcellular location">
    <subcellularLocation>
        <location evidence="1">Cell membrane</location>
        <topology evidence="1">Multi-pass membrane protein</topology>
    </subcellularLocation>
</comment>
<dbReference type="InterPro" id="IPR020846">
    <property type="entry name" value="MFS_dom"/>
</dbReference>
<protein>
    <submittedName>
        <fullName evidence="12">MFS transporter</fullName>
    </submittedName>
</protein>
<evidence type="ECO:0000256" key="4">
    <source>
        <dbReference type="ARBA" id="ARBA00022475"/>
    </source>
</evidence>
<evidence type="ECO:0000313" key="12">
    <source>
        <dbReference type="EMBL" id="MBF0883531.1"/>
    </source>
</evidence>
<dbReference type="Pfam" id="PF07690">
    <property type="entry name" value="MFS_1"/>
    <property type="match status" value="1"/>
</dbReference>
<evidence type="ECO:0000256" key="3">
    <source>
        <dbReference type="ARBA" id="ARBA00022448"/>
    </source>
</evidence>
<evidence type="ECO:0000256" key="5">
    <source>
        <dbReference type="ARBA" id="ARBA00022692"/>
    </source>
</evidence>
<feature type="transmembrane region" description="Helical" evidence="10">
    <location>
        <begin position="185"/>
        <end position="204"/>
    </location>
</feature>
<comment type="caution">
    <text evidence="12">The sequence shown here is derived from an EMBL/GenBank/DDBJ whole genome shotgun (WGS) entry which is preliminary data.</text>
</comment>
<feature type="region of interest" description="Disordered" evidence="9">
    <location>
        <begin position="428"/>
        <end position="457"/>
    </location>
</feature>
<dbReference type="RefSeq" id="WP_194265262.1">
    <property type="nucleotide sequence ID" value="NZ_JABCQF010000009.1"/>
</dbReference>
<feature type="transmembrane region" description="Helical" evidence="10">
    <location>
        <begin position="271"/>
        <end position="290"/>
    </location>
</feature>
<dbReference type="InterPro" id="IPR036259">
    <property type="entry name" value="MFS_trans_sf"/>
</dbReference>
<feature type="transmembrane region" description="Helical" evidence="10">
    <location>
        <begin position="54"/>
        <end position="73"/>
    </location>
</feature>
<feature type="transmembrane region" description="Helical" evidence="10">
    <location>
        <begin position="85"/>
        <end position="106"/>
    </location>
</feature>
<evidence type="ECO:0000256" key="1">
    <source>
        <dbReference type="ARBA" id="ARBA00004651"/>
    </source>
</evidence>
<dbReference type="Proteomes" id="UP000644588">
    <property type="component" value="Unassembled WGS sequence"/>
</dbReference>
<evidence type="ECO:0000256" key="7">
    <source>
        <dbReference type="ARBA" id="ARBA00022989"/>
    </source>
</evidence>
<keyword evidence="3" id="KW-0813">Transport</keyword>
<feature type="transmembrane region" description="Helical" evidence="10">
    <location>
        <begin position="12"/>
        <end position="34"/>
    </location>
</feature>
<evidence type="ECO:0000256" key="10">
    <source>
        <dbReference type="SAM" id="Phobius"/>
    </source>
</evidence>
<feature type="domain" description="Major facilitator superfamily (MFS) profile" evidence="11">
    <location>
        <begin position="13"/>
        <end position="421"/>
    </location>
</feature>
<proteinExistence type="inferred from homology"/>
<feature type="transmembrane region" description="Helical" evidence="10">
    <location>
        <begin position="302"/>
        <end position="324"/>
    </location>
</feature>
<dbReference type="Gene3D" id="1.20.1250.20">
    <property type="entry name" value="MFS general substrate transporter like domains"/>
    <property type="match status" value="2"/>
</dbReference>
<evidence type="ECO:0000256" key="6">
    <source>
        <dbReference type="ARBA" id="ARBA00022847"/>
    </source>
</evidence>
<keyword evidence="7 10" id="KW-1133">Transmembrane helix</keyword>
<feature type="transmembrane region" description="Helical" evidence="10">
    <location>
        <begin position="236"/>
        <end position="259"/>
    </location>
</feature>
<evidence type="ECO:0000313" key="13">
    <source>
        <dbReference type="Proteomes" id="UP000644588"/>
    </source>
</evidence>
<feature type="transmembrane region" description="Helical" evidence="10">
    <location>
        <begin position="399"/>
        <end position="417"/>
    </location>
</feature>
<evidence type="ECO:0000259" key="11">
    <source>
        <dbReference type="PROSITE" id="PS50850"/>
    </source>
</evidence>
<feature type="transmembrane region" description="Helical" evidence="10">
    <location>
        <begin position="330"/>
        <end position="357"/>
    </location>
</feature>
<reference evidence="12" key="2">
    <citation type="submission" date="2020-11" db="EMBL/GenBank/DDBJ databases">
        <title>Description of novel Gluconobacter species.</title>
        <authorList>
            <person name="Cleenwerck I."/>
            <person name="Cnockaert M."/>
            <person name="Borremans W."/>
            <person name="Wieme A.D."/>
            <person name="De Vuyst L."/>
            <person name="Vandamme P."/>
        </authorList>
    </citation>
    <scope>NUCLEOTIDE SEQUENCE</scope>
    <source>
        <strain evidence="12">R-71646</strain>
    </source>
</reference>
<name>A0ABR9YP17_9PROT</name>
<dbReference type="PROSITE" id="PS50850">
    <property type="entry name" value="MFS"/>
    <property type="match status" value="1"/>
</dbReference>
<feature type="transmembrane region" description="Helical" evidence="10">
    <location>
        <begin position="369"/>
        <end position="387"/>
    </location>
</feature>
<keyword evidence="4" id="KW-1003">Cell membrane</keyword>
<dbReference type="InterPro" id="IPR011701">
    <property type="entry name" value="MFS"/>
</dbReference>
<dbReference type="EMBL" id="JABCQF010000009">
    <property type="protein sequence ID" value="MBF0883531.1"/>
    <property type="molecule type" value="Genomic_DNA"/>
</dbReference>
<feature type="transmembrane region" description="Helical" evidence="10">
    <location>
        <begin position="112"/>
        <end position="139"/>
    </location>
</feature>
<keyword evidence="5 10" id="KW-0812">Transmembrane</keyword>
<sequence length="457" mass="48211">MPISENRTIRRRLIAAACVGNLLEWYDFAVYALFARYIAASIFHSSDSFSQLAQSLMVFGLGAVVRPLGAILIGRFADRNGRGAALTMTCLLMGIGTLMIVCDPPYDTGGRLSIVIICVARVLQGLSAGGEIGGAAAFLTEQAAAGSRSMTASFLQATMGLSNILGAMVATLATLWLDPAQMTAWGWRLPFVLGLLIVPLGLFLRRAPAFSGAATIPRQSETPVLKTLLKQYRPSLGITFGISVLWTAAPYALVIYLPLYMQTAFGVSSHVSYAAYLTANIVLVITSLLSGRVADRYGARNVMFYGMLAVILAPAPLLLLAGAFSHPLVITLVMMVLFGTVGLFAGAAPAGLASLFAPAVRATGIAAPYNIAAAIFGGFAPMVLTFLGPDWHGVPSPALYVLLAALPTGLALCAPLWRQTGDHFQPDKAMGHATESITRDTPDDGTVRAGSRKGERL</sequence>
<dbReference type="InterPro" id="IPR051084">
    <property type="entry name" value="H+-coupled_symporters"/>
</dbReference>
<gene>
    <name evidence="12" type="ORF">HKD31_12375</name>
</gene>
<keyword evidence="8 10" id="KW-0472">Membrane</keyword>
<organism evidence="12 13">
    <name type="scientific">Gluconobacter potus</name>
    <dbReference type="NCBI Taxonomy" id="2724927"/>
    <lineage>
        <taxon>Bacteria</taxon>
        <taxon>Pseudomonadati</taxon>
        <taxon>Pseudomonadota</taxon>
        <taxon>Alphaproteobacteria</taxon>
        <taxon>Acetobacterales</taxon>
        <taxon>Acetobacteraceae</taxon>
        <taxon>Gluconobacter</taxon>
    </lineage>
</organism>
<evidence type="ECO:0000256" key="8">
    <source>
        <dbReference type="ARBA" id="ARBA00023136"/>
    </source>
</evidence>
<keyword evidence="13" id="KW-1185">Reference proteome</keyword>
<dbReference type="InterPro" id="IPR005829">
    <property type="entry name" value="Sugar_transporter_CS"/>
</dbReference>
<keyword evidence="6" id="KW-0769">Symport</keyword>
<accession>A0ABR9YP17</accession>
<feature type="transmembrane region" description="Helical" evidence="10">
    <location>
        <begin position="151"/>
        <end position="173"/>
    </location>
</feature>
<reference evidence="12" key="1">
    <citation type="submission" date="2020-04" db="EMBL/GenBank/DDBJ databases">
        <authorList>
            <person name="Sombolestani A."/>
        </authorList>
    </citation>
    <scope>NUCLEOTIDE SEQUENCE</scope>
    <source>
        <strain evidence="12">R-71646</strain>
    </source>
</reference>
<dbReference type="SUPFAM" id="SSF103473">
    <property type="entry name" value="MFS general substrate transporter"/>
    <property type="match status" value="1"/>
</dbReference>
<comment type="similarity">
    <text evidence="2">Belongs to the major facilitator superfamily. Metabolite:H+ Symporter (MHS) family (TC 2.A.1.6) family.</text>
</comment>
<evidence type="ECO:0000256" key="2">
    <source>
        <dbReference type="ARBA" id="ARBA00008240"/>
    </source>
</evidence>
<dbReference type="PANTHER" id="PTHR43528:SF1">
    <property type="entry name" value="ALPHA-KETOGLUTARATE PERMEASE"/>
    <property type="match status" value="1"/>
</dbReference>
<feature type="compositionally biased region" description="Basic and acidic residues" evidence="9">
    <location>
        <begin position="437"/>
        <end position="457"/>
    </location>
</feature>
<dbReference type="PANTHER" id="PTHR43528">
    <property type="entry name" value="ALPHA-KETOGLUTARATE PERMEASE"/>
    <property type="match status" value="1"/>
</dbReference>
<evidence type="ECO:0000256" key="9">
    <source>
        <dbReference type="SAM" id="MobiDB-lite"/>
    </source>
</evidence>
<dbReference type="PROSITE" id="PS00217">
    <property type="entry name" value="SUGAR_TRANSPORT_2"/>
    <property type="match status" value="1"/>
</dbReference>